<comment type="caution">
    <text evidence="2">The sequence shown here is derived from an EMBL/GenBank/DDBJ whole genome shotgun (WGS) entry which is preliminary data.</text>
</comment>
<dbReference type="SMART" id="SM00240">
    <property type="entry name" value="FHA"/>
    <property type="match status" value="1"/>
</dbReference>
<dbReference type="Proteomes" id="UP000637632">
    <property type="component" value="Unassembled WGS sequence"/>
</dbReference>
<dbReference type="InterPro" id="IPR046883">
    <property type="entry name" value="T6SS_FHA_C"/>
</dbReference>
<dbReference type="EMBL" id="JACOFT010000007">
    <property type="protein sequence ID" value="MBC3813055.1"/>
    <property type="molecule type" value="Genomic_DNA"/>
</dbReference>
<dbReference type="Pfam" id="PF20232">
    <property type="entry name" value="T6SS_FHA_C"/>
    <property type="match status" value="1"/>
</dbReference>
<proteinExistence type="predicted"/>
<keyword evidence="3" id="KW-1185">Reference proteome</keyword>
<dbReference type="CDD" id="cd00060">
    <property type="entry name" value="FHA"/>
    <property type="match status" value="1"/>
</dbReference>
<name>A0ABR6XKA3_9BURK</name>
<gene>
    <name evidence="2" type="primary">tagH</name>
    <name evidence="2" type="ORF">H8K26_16555</name>
</gene>
<dbReference type="InterPro" id="IPR008984">
    <property type="entry name" value="SMAD_FHA_dom_sf"/>
</dbReference>
<dbReference type="NCBIfam" id="TIGR03354">
    <property type="entry name" value="VI_FHA"/>
    <property type="match status" value="1"/>
</dbReference>
<dbReference type="InterPro" id="IPR017735">
    <property type="entry name" value="T6SS_FHA"/>
</dbReference>
<reference evidence="2 3" key="1">
    <citation type="submission" date="2020-08" db="EMBL/GenBank/DDBJ databases">
        <title>Novel species isolated from subtropical streams in China.</title>
        <authorList>
            <person name="Lu H."/>
        </authorList>
    </citation>
    <scope>NUCLEOTIDE SEQUENCE [LARGE SCALE GENOMIC DNA]</scope>
    <source>
        <strain evidence="2 3">CCTCC AB 2015119</strain>
    </source>
</reference>
<dbReference type="Gene3D" id="2.60.200.20">
    <property type="match status" value="1"/>
</dbReference>
<dbReference type="RefSeq" id="WP_190480994.1">
    <property type="nucleotide sequence ID" value="NZ_JACOFT010000007.1"/>
</dbReference>
<sequence>MIKIAVVSYNNETPISPVAASFSDTPQTIGRSDDNFLVLPDPKHFVSRTQAKVWSDGTHHYLMNVSLANPVSVNGKEIDPEHDYAIHIGDQIQIGLYVLEVFASEAQSDTTLTAVGVTDVIAAPAPTGSVSFVKTAALQGDRKETPQPPRFLMRADTDAVAENLHQDEVHSLPSATTTQPASDGVVAEAVEVADVAKLAESAKAAADSNDLLNAFLQGAGLTSLHISSGLTTELMETLGKLVATSVEGTMGLISQRALVKREVNADVTMVVLRKNNPLKFFPDSQTVLTQMLRKKMPGFMTPAEAMEDAFQDLRAHQLGVVAGMKAAMDALQKKFEPAGFARLLPVPTLMDKMNPARRKADMWDHFVEMFEDLSLESKDEFQTLFGKEFLAAYEREVERARHESPAL</sequence>
<dbReference type="InterPro" id="IPR000253">
    <property type="entry name" value="FHA_dom"/>
</dbReference>
<evidence type="ECO:0000313" key="3">
    <source>
        <dbReference type="Proteomes" id="UP000637632"/>
    </source>
</evidence>
<evidence type="ECO:0000259" key="1">
    <source>
        <dbReference type="SMART" id="SM00240"/>
    </source>
</evidence>
<dbReference type="SUPFAM" id="SSF49879">
    <property type="entry name" value="SMAD/FHA domain"/>
    <property type="match status" value="1"/>
</dbReference>
<feature type="domain" description="FHA" evidence="1">
    <location>
        <begin position="26"/>
        <end position="78"/>
    </location>
</feature>
<organism evidence="2 3">
    <name type="scientific">Undibacterium aquatile</name>
    <dbReference type="NCBI Taxonomy" id="1537398"/>
    <lineage>
        <taxon>Bacteria</taxon>
        <taxon>Pseudomonadati</taxon>
        <taxon>Pseudomonadota</taxon>
        <taxon>Betaproteobacteria</taxon>
        <taxon>Burkholderiales</taxon>
        <taxon>Oxalobacteraceae</taxon>
        <taxon>Undibacterium</taxon>
    </lineage>
</organism>
<accession>A0ABR6XKA3</accession>
<evidence type="ECO:0000313" key="2">
    <source>
        <dbReference type="EMBL" id="MBC3813055.1"/>
    </source>
</evidence>
<protein>
    <submittedName>
        <fullName evidence="2">Type VI secretion system-associated FHA domain protein TagH</fullName>
    </submittedName>
</protein>
<dbReference type="Pfam" id="PF00498">
    <property type="entry name" value="FHA"/>
    <property type="match status" value="1"/>
</dbReference>